<dbReference type="KEGG" id="nri:NRI_0647"/>
<evidence type="ECO:0000313" key="2">
    <source>
        <dbReference type="Proteomes" id="UP000001627"/>
    </source>
</evidence>
<dbReference type="EMBL" id="CP001431">
    <property type="protein sequence ID" value="ACT69621.1"/>
    <property type="molecule type" value="Genomic_DNA"/>
</dbReference>
<protein>
    <submittedName>
        <fullName evidence="1">Uncharacterized protein</fullName>
    </submittedName>
</protein>
<reference evidence="1 2" key="1">
    <citation type="journal article" date="2009" name="Nucleic Acids Res.">
        <title>Analysis of complete genome sequence of Neorickettsia risticii: causative agent of Potomac horse fever.</title>
        <authorList>
            <person name="Lin M."/>
            <person name="Zhang C."/>
            <person name="Gibson K."/>
            <person name="Rikihisa Y."/>
        </authorList>
    </citation>
    <scope>NUCLEOTIDE SEQUENCE [LARGE SCALE GENOMIC DNA]</scope>
    <source>
        <strain evidence="1 2">Illinois</strain>
    </source>
</reference>
<gene>
    <name evidence="1" type="ordered locus">NRI_0647</name>
</gene>
<dbReference type="HOGENOM" id="CLU_3138214_0_0_5"/>
<proteinExistence type="predicted"/>
<accession>C6V5F6</accession>
<organism evidence="1 2">
    <name type="scientific">Neorickettsia risticii (strain Illinois)</name>
    <dbReference type="NCBI Taxonomy" id="434131"/>
    <lineage>
        <taxon>Bacteria</taxon>
        <taxon>Pseudomonadati</taxon>
        <taxon>Pseudomonadota</taxon>
        <taxon>Alphaproteobacteria</taxon>
        <taxon>Rickettsiales</taxon>
        <taxon>Anaplasmataceae</taxon>
        <taxon>Neorickettsia</taxon>
    </lineage>
</organism>
<keyword evidence="2" id="KW-1185">Reference proteome</keyword>
<dbReference type="STRING" id="434131.NRI_0647"/>
<sequence>MVLQKFCAGNLFLFFILRRNSFLVSSLLHRLALTRGKIPDRETVYRLLY</sequence>
<evidence type="ECO:0000313" key="1">
    <source>
        <dbReference type="EMBL" id="ACT69621.1"/>
    </source>
</evidence>
<dbReference type="Proteomes" id="UP000001627">
    <property type="component" value="Chromosome"/>
</dbReference>
<dbReference type="AlphaFoldDB" id="C6V5F6"/>
<name>C6V5F6_NEORI</name>